<dbReference type="InParanoid" id="Q54F79"/>
<dbReference type="GO" id="GO:0005737">
    <property type="term" value="C:cytoplasm"/>
    <property type="evidence" value="ECO:0000318"/>
    <property type="project" value="GO_Central"/>
</dbReference>
<feature type="region of interest" description="Disordered" evidence="9">
    <location>
        <begin position="164"/>
        <end position="203"/>
    </location>
</feature>
<dbReference type="GeneID" id="8627958"/>
<feature type="compositionally biased region" description="Acidic residues" evidence="9">
    <location>
        <begin position="171"/>
        <end position="203"/>
    </location>
</feature>
<comment type="caution">
    <text evidence="11">The sequence shown here is derived from an EMBL/GenBank/DDBJ whole genome shotgun (WGS) entry which is preliminary data.</text>
</comment>
<accession>Q54F79</accession>
<dbReference type="PhylomeDB" id="Q54F79"/>
<keyword evidence="12" id="KW-1185">Reference proteome</keyword>
<evidence type="ECO:0000313" key="11">
    <source>
        <dbReference type="EMBL" id="EAL61942.1"/>
    </source>
</evidence>
<dbReference type="HOGENOM" id="CLU_472864_0_0_1"/>
<evidence type="ECO:0000256" key="6">
    <source>
        <dbReference type="ARBA" id="ARBA00022771"/>
    </source>
</evidence>
<dbReference type="KEGG" id="ddi:DDB_G0291023"/>
<dbReference type="VEuPathDB" id="AmoebaDB:DDB_G0291023"/>
<name>Q54F79_DICDI</name>
<gene>
    <name evidence="11" type="ORF">DDB_G0291023</name>
</gene>
<dbReference type="RefSeq" id="XP_635458.1">
    <property type="nucleotide sequence ID" value="XM_630366.1"/>
</dbReference>
<keyword evidence="4 8" id="KW-0479">Metal-binding</keyword>
<evidence type="ECO:0000256" key="7">
    <source>
        <dbReference type="ARBA" id="ARBA00022833"/>
    </source>
</evidence>
<protein>
    <recommendedName>
        <fullName evidence="10">TRAF-type domain-containing protein</fullName>
    </recommendedName>
</protein>
<dbReference type="dictyBase" id="DDB_G0291023">
    <property type="gene designation" value="trafO"/>
</dbReference>
<keyword evidence="3" id="KW-0963">Cytoplasm</keyword>
<dbReference type="Gene3D" id="3.30.40.10">
    <property type="entry name" value="Zinc/RING finger domain, C3HC4 (zinc finger)"/>
    <property type="match status" value="2"/>
</dbReference>
<dbReference type="STRING" id="44689.Q54F79"/>
<proteinExistence type="predicted"/>
<dbReference type="GO" id="GO:0008270">
    <property type="term" value="F:zinc ion binding"/>
    <property type="evidence" value="ECO:0007669"/>
    <property type="project" value="UniProtKB-KW"/>
</dbReference>
<reference evidence="11 12" key="1">
    <citation type="journal article" date="2005" name="Nature">
        <title>The genome of the social amoeba Dictyostelium discoideum.</title>
        <authorList>
            <consortium name="The Dictyostelium discoideum Sequencing Consortium"/>
            <person name="Eichinger L."/>
            <person name="Pachebat J.A."/>
            <person name="Glockner G."/>
            <person name="Rajandream M.A."/>
            <person name="Sucgang R."/>
            <person name="Berriman M."/>
            <person name="Song J."/>
            <person name="Olsen R."/>
            <person name="Szafranski K."/>
            <person name="Xu Q."/>
            <person name="Tunggal B."/>
            <person name="Kummerfeld S."/>
            <person name="Madera M."/>
            <person name="Konfortov B.A."/>
            <person name="Rivero F."/>
            <person name="Bankier A.T."/>
            <person name="Lehmann R."/>
            <person name="Hamlin N."/>
            <person name="Davies R."/>
            <person name="Gaudet P."/>
            <person name="Fey P."/>
            <person name="Pilcher K."/>
            <person name="Chen G."/>
            <person name="Saunders D."/>
            <person name="Sodergren E."/>
            <person name="Davis P."/>
            <person name="Kerhornou A."/>
            <person name="Nie X."/>
            <person name="Hall N."/>
            <person name="Anjard C."/>
            <person name="Hemphill L."/>
            <person name="Bason N."/>
            <person name="Farbrother P."/>
            <person name="Desany B."/>
            <person name="Just E."/>
            <person name="Morio T."/>
            <person name="Rost R."/>
            <person name="Churcher C."/>
            <person name="Cooper J."/>
            <person name="Haydock S."/>
            <person name="van Driessche N."/>
            <person name="Cronin A."/>
            <person name="Goodhead I."/>
            <person name="Muzny D."/>
            <person name="Mourier T."/>
            <person name="Pain A."/>
            <person name="Lu M."/>
            <person name="Harper D."/>
            <person name="Lindsay R."/>
            <person name="Hauser H."/>
            <person name="James K."/>
            <person name="Quiles M."/>
            <person name="Madan Babu M."/>
            <person name="Saito T."/>
            <person name="Buchrieser C."/>
            <person name="Wardroper A."/>
            <person name="Felder M."/>
            <person name="Thangavelu M."/>
            <person name="Johnson D."/>
            <person name="Knights A."/>
            <person name="Loulseged H."/>
            <person name="Mungall K."/>
            <person name="Oliver K."/>
            <person name="Price C."/>
            <person name="Quail M.A."/>
            <person name="Urushihara H."/>
            <person name="Hernandez J."/>
            <person name="Rabbinowitsch E."/>
            <person name="Steffen D."/>
            <person name="Sanders M."/>
            <person name="Ma J."/>
            <person name="Kohara Y."/>
            <person name="Sharp S."/>
            <person name="Simmonds M."/>
            <person name="Spiegler S."/>
            <person name="Tivey A."/>
            <person name="Sugano S."/>
            <person name="White B."/>
            <person name="Walker D."/>
            <person name="Woodward J."/>
            <person name="Winckler T."/>
            <person name="Tanaka Y."/>
            <person name="Shaulsky G."/>
            <person name="Schleicher M."/>
            <person name="Weinstock G."/>
            <person name="Rosenthal A."/>
            <person name="Cox E.C."/>
            <person name="Chisholm R.L."/>
            <person name="Gibbs R."/>
            <person name="Loomis W.F."/>
            <person name="Platzer M."/>
            <person name="Kay R.R."/>
            <person name="Williams J."/>
            <person name="Dear P.H."/>
            <person name="Noegel A.A."/>
            <person name="Barrell B."/>
            <person name="Kuspa A."/>
        </authorList>
    </citation>
    <scope>NUCLEOTIDE SEQUENCE [LARGE SCALE GENOMIC DNA]</scope>
    <source>
        <strain evidence="11 12">AX4</strain>
    </source>
</reference>
<dbReference type="PANTHER" id="PTHR10131:SF65">
    <property type="entry name" value="RING FINGER PROTEIN DG17-RELATED"/>
    <property type="match status" value="1"/>
</dbReference>
<evidence type="ECO:0000259" key="10">
    <source>
        <dbReference type="PROSITE" id="PS50145"/>
    </source>
</evidence>
<dbReference type="InterPro" id="IPR001293">
    <property type="entry name" value="Znf_TRAF"/>
</dbReference>
<dbReference type="Proteomes" id="UP000002195">
    <property type="component" value="Unassembled WGS sequence"/>
</dbReference>
<feature type="zinc finger region" description="TRAF-type" evidence="8">
    <location>
        <begin position="291"/>
        <end position="346"/>
    </location>
</feature>
<evidence type="ECO:0000256" key="8">
    <source>
        <dbReference type="PROSITE-ProRule" id="PRU00207"/>
    </source>
</evidence>
<dbReference type="EMBL" id="AAFI02000174">
    <property type="protein sequence ID" value="EAL61942.1"/>
    <property type="molecule type" value="Genomic_DNA"/>
</dbReference>
<dbReference type="InterPro" id="IPR013083">
    <property type="entry name" value="Znf_RING/FYVE/PHD"/>
</dbReference>
<feature type="domain" description="TRAF-type" evidence="10">
    <location>
        <begin position="291"/>
        <end position="346"/>
    </location>
</feature>
<evidence type="ECO:0000256" key="5">
    <source>
        <dbReference type="ARBA" id="ARBA00022737"/>
    </source>
</evidence>
<comment type="subcellular location">
    <subcellularLocation>
        <location evidence="2">Cytoplasm</location>
    </subcellularLocation>
</comment>
<evidence type="ECO:0000313" key="12">
    <source>
        <dbReference type="Proteomes" id="UP000002195"/>
    </source>
</evidence>
<comment type="function">
    <text evidence="1">Probable adapter protein and signal transducer that links members of the tumor necrosis factor receptor family to different signaling pathways by association with the receptor cytoplasmic domain and kinases.</text>
</comment>
<dbReference type="AlphaFoldDB" id="Q54F79"/>
<sequence length="577" mass="68143">MISVKCLIGQILINSDNPSLNKFKCQKCMEFIFFSPTYQCKLGHWRCQSCWQERLNTFESRCFECDNIIESIEDLSRNIFIEKEFSQLQACCPNSYNGDHLNPINNIIQNNNNNNKKDNNKNKNKKNKNIFNKEKEEEEIDEKIIDFDKLYPQEAKALQTIAIEDQYNLNDENEEDDEEDQDEDENGEDGDGDGDGDDDDDYDDETIEERIKDVERGCPISTTVGELKSHLEICQFRFQKCKNEGCIEIKRKNDLEEIHYDINNELNGCKFNLMKCNDCKRDDIQKRYYQSHLLSCPKKVINCLHCDDQFERSHWPQHEYTQCKQRVISCTFKAGGCNQRFKRLHLPHHLKSINHIEFISKQYDSQLFEINLKNNLLLSKLNSISNENSIFQIQLKKQQKEEEDEKQKQNQHQHQPLQLQLQPVFEYKNKWRIPSFKCYPIAKAGLLNLKNKKVQNINYTSEPFEIGPFKFLFSIDEMADYEDGPSLHFYISPIDLGNQLKLEYSIKLLNENRKMIKYEGERLFTSLDRELVGDTLKSDIELGKDEILEWGIELRTVEVHEPLQETKAIKNNNKIWK</sequence>
<dbReference type="PaxDb" id="44689-DDB0189217"/>
<evidence type="ECO:0000256" key="4">
    <source>
        <dbReference type="ARBA" id="ARBA00022723"/>
    </source>
</evidence>
<dbReference type="Pfam" id="PF02176">
    <property type="entry name" value="zf-TRAF"/>
    <property type="match status" value="1"/>
</dbReference>
<feature type="region of interest" description="Disordered" evidence="9">
    <location>
        <begin position="103"/>
        <end position="134"/>
    </location>
</feature>
<keyword evidence="7 8" id="KW-0862">Zinc</keyword>
<feature type="region of interest" description="Disordered" evidence="9">
    <location>
        <begin position="395"/>
        <end position="416"/>
    </location>
</feature>
<keyword evidence="5" id="KW-0677">Repeat</keyword>
<keyword evidence="6 8" id="KW-0863">Zinc-finger</keyword>
<evidence type="ECO:0000256" key="2">
    <source>
        <dbReference type="ARBA" id="ARBA00004496"/>
    </source>
</evidence>
<feature type="compositionally biased region" description="Low complexity" evidence="9">
    <location>
        <begin position="104"/>
        <end position="114"/>
    </location>
</feature>
<evidence type="ECO:0000256" key="9">
    <source>
        <dbReference type="SAM" id="MobiDB-lite"/>
    </source>
</evidence>
<dbReference type="PANTHER" id="PTHR10131">
    <property type="entry name" value="TNF RECEPTOR ASSOCIATED FACTOR"/>
    <property type="match status" value="1"/>
</dbReference>
<evidence type="ECO:0000256" key="3">
    <source>
        <dbReference type="ARBA" id="ARBA00022490"/>
    </source>
</evidence>
<organism evidence="11 12">
    <name type="scientific">Dictyostelium discoideum</name>
    <name type="common">Social amoeba</name>
    <dbReference type="NCBI Taxonomy" id="44689"/>
    <lineage>
        <taxon>Eukaryota</taxon>
        <taxon>Amoebozoa</taxon>
        <taxon>Evosea</taxon>
        <taxon>Eumycetozoa</taxon>
        <taxon>Dictyostelia</taxon>
        <taxon>Dictyosteliales</taxon>
        <taxon>Dictyosteliaceae</taxon>
        <taxon>Dictyostelium</taxon>
    </lineage>
</organism>
<evidence type="ECO:0000256" key="1">
    <source>
        <dbReference type="ARBA" id="ARBA00003051"/>
    </source>
</evidence>
<dbReference type="PROSITE" id="PS50145">
    <property type="entry name" value="ZF_TRAF"/>
    <property type="match status" value="1"/>
</dbReference>